<comment type="caution">
    <text evidence="7">The sequence shown here is derived from an EMBL/GenBank/DDBJ whole genome shotgun (WGS) entry which is preliminary data.</text>
</comment>
<keyword evidence="3" id="KW-0269">Exonuclease</keyword>
<dbReference type="CDD" id="cd06127">
    <property type="entry name" value="DEDDh"/>
    <property type="match status" value="1"/>
</dbReference>
<keyword evidence="1" id="KW-0540">Nuclease</keyword>
<reference evidence="7 8" key="1">
    <citation type="submission" date="2016-12" db="EMBL/GenBank/DDBJ databases">
        <authorList>
            <person name="Song W.-J."/>
            <person name="Kurnit D.M."/>
        </authorList>
    </citation>
    <scope>NUCLEOTIDE SEQUENCE [LARGE SCALE GENOMIC DNA]</scope>
    <source>
        <strain evidence="7 8">HSG9</strain>
    </source>
</reference>
<dbReference type="GO" id="GO:0003677">
    <property type="term" value="F:DNA binding"/>
    <property type="evidence" value="ECO:0007669"/>
    <property type="project" value="InterPro"/>
</dbReference>
<evidence type="ECO:0000256" key="5">
    <source>
        <dbReference type="ARBA" id="ARBA00026073"/>
    </source>
</evidence>
<sequence length="215" mass="24733">MENPSLPPYWQDYIHSLKNATNKHPDQIRYIVLDTETTGFNLRKDRILSIGALVLQNKEIKVNDAMEVFIDQETFDASTVKIHGILKNGKTKRITEIDGLKKLLKLLESSVLVAHHAFFDVGMINEALNRNGLPDLKNKTLDTALLYKKVAPKSEQTRKRYTLDFLADTFKISKADRHTALGDAYITALAFLRITNRIKPKSFKDLETKKRFIWF</sequence>
<dbReference type="Gene3D" id="3.30.420.10">
    <property type="entry name" value="Ribonuclease H-like superfamily/Ribonuclease H"/>
    <property type="match status" value="1"/>
</dbReference>
<dbReference type="InterPro" id="IPR036397">
    <property type="entry name" value="RNaseH_sf"/>
</dbReference>
<dbReference type="FunFam" id="3.30.420.10:FF:000045">
    <property type="entry name" value="3'-5' exonuclease DinG"/>
    <property type="match status" value="1"/>
</dbReference>
<dbReference type="PANTHER" id="PTHR30231:SF4">
    <property type="entry name" value="PROTEIN NEN2"/>
    <property type="match status" value="1"/>
</dbReference>
<feature type="domain" description="Exonuclease" evidence="6">
    <location>
        <begin position="29"/>
        <end position="200"/>
    </location>
</feature>
<gene>
    <name evidence="7" type="ORF">BUL40_08100</name>
</gene>
<evidence type="ECO:0000256" key="4">
    <source>
        <dbReference type="ARBA" id="ARBA00025483"/>
    </source>
</evidence>
<dbReference type="GO" id="GO:0003887">
    <property type="term" value="F:DNA-directed DNA polymerase activity"/>
    <property type="evidence" value="ECO:0007669"/>
    <property type="project" value="InterPro"/>
</dbReference>
<dbReference type="PANTHER" id="PTHR30231">
    <property type="entry name" value="DNA POLYMERASE III SUBUNIT EPSILON"/>
    <property type="match status" value="1"/>
</dbReference>
<dbReference type="Proteomes" id="UP000191680">
    <property type="component" value="Unassembled WGS sequence"/>
</dbReference>
<dbReference type="NCBIfam" id="TIGR00573">
    <property type="entry name" value="dnaq"/>
    <property type="match status" value="1"/>
</dbReference>
<dbReference type="GO" id="GO:0005829">
    <property type="term" value="C:cytosol"/>
    <property type="evidence" value="ECO:0007669"/>
    <property type="project" value="TreeGrafter"/>
</dbReference>
<comment type="subunit">
    <text evidence="5">DNA polymerase III contains a core (composed of alpha, epsilon and theta chains) that associates with a tau subunit. This core dimerizes to form the POLIII' complex. PolIII' associates with the gamma complex (composed of gamma, delta, delta', psi and chi chains) and with the beta chain to form the complete DNA polymerase III complex.</text>
</comment>
<dbReference type="GO" id="GO:0008408">
    <property type="term" value="F:3'-5' exonuclease activity"/>
    <property type="evidence" value="ECO:0007669"/>
    <property type="project" value="TreeGrafter"/>
</dbReference>
<keyword evidence="2" id="KW-0378">Hydrolase</keyword>
<evidence type="ECO:0000313" key="7">
    <source>
        <dbReference type="EMBL" id="OQD43044.1"/>
    </source>
</evidence>
<dbReference type="SUPFAM" id="SSF53098">
    <property type="entry name" value="Ribonuclease H-like"/>
    <property type="match status" value="1"/>
</dbReference>
<dbReference type="Pfam" id="PF00929">
    <property type="entry name" value="RNase_T"/>
    <property type="match status" value="1"/>
</dbReference>
<dbReference type="GO" id="GO:0006260">
    <property type="term" value="P:DNA replication"/>
    <property type="evidence" value="ECO:0007669"/>
    <property type="project" value="InterPro"/>
</dbReference>
<evidence type="ECO:0000256" key="1">
    <source>
        <dbReference type="ARBA" id="ARBA00022722"/>
    </source>
</evidence>
<dbReference type="EMBL" id="MTBC01000004">
    <property type="protein sequence ID" value="OQD43044.1"/>
    <property type="molecule type" value="Genomic_DNA"/>
</dbReference>
<organism evidence="7 8">
    <name type="scientific">Croceivirga radicis</name>
    <dbReference type="NCBI Taxonomy" id="1929488"/>
    <lineage>
        <taxon>Bacteria</taxon>
        <taxon>Pseudomonadati</taxon>
        <taxon>Bacteroidota</taxon>
        <taxon>Flavobacteriia</taxon>
        <taxon>Flavobacteriales</taxon>
        <taxon>Flavobacteriaceae</taxon>
        <taxon>Croceivirga</taxon>
    </lineage>
</organism>
<protein>
    <submittedName>
        <fullName evidence="7">DNA polymerase III subunit epsilon</fullName>
    </submittedName>
</protein>
<accession>A0A1V6LS90</accession>
<dbReference type="InterPro" id="IPR006054">
    <property type="entry name" value="DnaQ"/>
</dbReference>
<keyword evidence="8" id="KW-1185">Reference proteome</keyword>
<dbReference type="AlphaFoldDB" id="A0A1V6LS90"/>
<dbReference type="RefSeq" id="WP_080318825.1">
    <property type="nucleotide sequence ID" value="NZ_MTBC01000004.1"/>
</dbReference>
<dbReference type="InterPro" id="IPR013520">
    <property type="entry name" value="Ribonucl_H"/>
</dbReference>
<name>A0A1V6LS90_9FLAO</name>
<dbReference type="SMART" id="SM00479">
    <property type="entry name" value="EXOIII"/>
    <property type="match status" value="1"/>
</dbReference>
<evidence type="ECO:0000256" key="2">
    <source>
        <dbReference type="ARBA" id="ARBA00022801"/>
    </source>
</evidence>
<evidence type="ECO:0000259" key="6">
    <source>
        <dbReference type="SMART" id="SM00479"/>
    </source>
</evidence>
<comment type="function">
    <text evidence="4">DNA polymerase III is a complex, multichain enzyme responsible for most of the replicative synthesis in bacteria. The epsilon subunit contain the editing function and is a proofreading 3'-5' exonuclease.</text>
</comment>
<evidence type="ECO:0000256" key="3">
    <source>
        <dbReference type="ARBA" id="ARBA00022839"/>
    </source>
</evidence>
<proteinExistence type="predicted"/>
<dbReference type="OrthoDB" id="9803913at2"/>
<evidence type="ECO:0000313" key="8">
    <source>
        <dbReference type="Proteomes" id="UP000191680"/>
    </source>
</evidence>
<dbReference type="InterPro" id="IPR012337">
    <property type="entry name" value="RNaseH-like_sf"/>
</dbReference>